<proteinExistence type="predicted"/>
<protein>
    <recommendedName>
        <fullName evidence="4">DUF2254 domain-containing protein</fullName>
    </recommendedName>
</protein>
<reference evidence="2" key="1">
    <citation type="journal article" date="2012" name="J. Bacteriol.">
        <title>Genome sequences of type strains of seven species of the marine bacterium Pseudoalteromonas.</title>
        <authorList>
            <person name="Xie B.B."/>
            <person name="Shu Y.L."/>
            <person name="Qin Q.L."/>
            <person name="Rong J.C."/>
            <person name="Zhang X.Y."/>
            <person name="Chen X.L."/>
            <person name="Shi M."/>
            <person name="He H.L."/>
            <person name="Zhou B.C."/>
            <person name="Zhang Y.Z."/>
        </authorList>
    </citation>
    <scope>NUCLEOTIDE SEQUENCE [LARGE SCALE GENOMIC DNA]</scope>
    <source>
        <strain evidence="2">NCIMB 2128</strain>
    </source>
</reference>
<evidence type="ECO:0000256" key="1">
    <source>
        <dbReference type="SAM" id="Phobius"/>
    </source>
</evidence>
<dbReference type="Proteomes" id="UP000016534">
    <property type="component" value="Unassembled WGS sequence"/>
</dbReference>
<gene>
    <name evidence="2" type="ORF">PUND_11255</name>
</gene>
<accession>A0ABN0NG88</accession>
<sequence length="453" mass="51340">MYLRTKITNSYREIINSIGFYPSLLSVAFLFFAVLTMSVEYLAPIEKLKSLISFILVDSAENARTILSTLAGSIISLTVFSFSMVMVVLNSASASLSPRVVPGLITRKSHQMVLGFYLGSIIYSIIMLININKLDNGNTAIPALGVLFALVFGLISLGLFVFFIHSISKAIQVDNVLNGLFRQTKKEIQDIIKMQDENPVDNFPEFSNWHSINSTTEGYYKGVHSNKLCALLADENIELFITVKQGYFTVKGYPFLKCNKGISENEELIEKILDCFIFYIEEYISDHYRYGLTQISEIAVKAMSPGINDPGTAVKSIDMLSILLIERLKINAINYSCYEKDEQPLLYFHETSFDELLHDNFTPLRNYAKADAYVMTNVIEAFKNILFIANENVDARNSVFNYLNAIVDDINQHIVNEYDRQEISNMLYAIVRISESQGKQLVARFERHPPIRA</sequence>
<keyword evidence="3" id="KW-1185">Reference proteome</keyword>
<feature type="transmembrane region" description="Helical" evidence="1">
    <location>
        <begin position="65"/>
        <end position="89"/>
    </location>
</feature>
<feature type="transmembrane region" description="Helical" evidence="1">
    <location>
        <begin position="141"/>
        <end position="164"/>
    </location>
</feature>
<feature type="transmembrane region" description="Helical" evidence="1">
    <location>
        <begin position="20"/>
        <end position="44"/>
    </location>
</feature>
<evidence type="ECO:0008006" key="4">
    <source>
        <dbReference type="Google" id="ProtNLM"/>
    </source>
</evidence>
<comment type="caution">
    <text evidence="2">The sequence shown here is derived from an EMBL/GenBank/DDBJ whole genome shotgun (WGS) entry which is preliminary data.</text>
</comment>
<dbReference type="Pfam" id="PF10011">
    <property type="entry name" value="DUF2254"/>
    <property type="match status" value="1"/>
</dbReference>
<reference evidence="2" key="2">
    <citation type="submission" date="2013-04" db="EMBL/GenBank/DDBJ databases">
        <title>Genome sequence of Pseudoalteromonas undina.</title>
        <authorList>
            <person name="Xie B.-B."/>
            <person name="Rong J.-C."/>
            <person name="Qin Q.-L."/>
            <person name="Shu Y.-L."/>
            <person name="Zhang Y.-Z."/>
        </authorList>
    </citation>
    <scope>NUCLEOTIDE SEQUENCE</scope>
    <source>
        <strain evidence="2">NCIMB 2128</strain>
    </source>
</reference>
<organism evidence="2 3">
    <name type="scientific">Pseudoalteromonas undina</name>
    <dbReference type="NCBI Taxonomy" id="43660"/>
    <lineage>
        <taxon>Bacteria</taxon>
        <taxon>Pseudomonadati</taxon>
        <taxon>Pseudomonadota</taxon>
        <taxon>Gammaproteobacteria</taxon>
        <taxon>Alteromonadales</taxon>
        <taxon>Pseudoalteromonadaceae</taxon>
        <taxon>Pseudoalteromonas</taxon>
    </lineage>
</organism>
<keyword evidence="1" id="KW-0812">Transmembrane</keyword>
<evidence type="ECO:0000313" key="3">
    <source>
        <dbReference type="Proteomes" id="UP000016534"/>
    </source>
</evidence>
<keyword evidence="1" id="KW-0472">Membrane</keyword>
<name>A0ABN0NG88_9GAMM</name>
<evidence type="ECO:0000313" key="2">
    <source>
        <dbReference type="EMBL" id="ERG60571.1"/>
    </source>
</evidence>
<dbReference type="EMBL" id="AHCF02000022">
    <property type="protein sequence ID" value="ERG60571.1"/>
    <property type="molecule type" value="Genomic_DNA"/>
</dbReference>
<feature type="transmembrane region" description="Helical" evidence="1">
    <location>
        <begin position="109"/>
        <end position="129"/>
    </location>
</feature>
<dbReference type="InterPro" id="IPR018723">
    <property type="entry name" value="DUF2254_membrane"/>
</dbReference>
<keyword evidence="1" id="KW-1133">Transmembrane helix</keyword>